<reference evidence="11" key="1">
    <citation type="journal article" date="2019" name="Int. J. Syst. Evol. Microbiol.">
        <title>The Global Catalogue of Microorganisms (GCM) 10K type strain sequencing project: providing services to taxonomists for standard genome sequencing and annotation.</title>
        <authorList>
            <consortium name="The Broad Institute Genomics Platform"/>
            <consortium name="The Broad Institute Genome Sequencing Center for Infectious Disease"/>
            <person name="Wu L."/>
            <person name="Ma J."/>
        </authorList>
    </citation>
    <scope>NUCLEOTIDE SEQUENCE [LARGE SCALE GENOMIC DNA]</scope>
    <source>
        <strain evidence="11">JCM 31921</strain>
    </source>
</reference>
<dbReference type="CDD" id="cd02020">
    <property type="entry name" value="CMPK"/>
    <property type="match status" value="1"/>
</dbReference>
<keyword evidence="2 8" id="KW-0808">Transferase</keyword>
<comment type="similarity">
    <text evidence="1 8">Belongs to the cytidylate kinase family. Type 1 subfamily.</text>
</comment>
<feature type="binding site" evidence="8">
    <location>
        <begin position="9"/>
        <end position="17"/>
    </location>
    <ligand>
        <name>ATP</name>
        <dbReference type="ChEBI" id="CHEBI:30616"/>
    </ligand>
</feature>
<comment type="caution">
    <text evidence="10">The sequence shown here is derived from an EMBL/GenBank/DDBJ whole genome shotgun (WGS) entry which is preliminary data.</text>
</comment>
<evidence type="ECO:0000313" key="11">
    <source>
        <dbReference type="Proteomes" id="UP001501410"/>
    </source>
</evidence>
<evidence type="ECO:0000313" key="10">
    <source>
        <dbReference type="EMBL" id="GAA4453879.1"/>
    </source>
</evidence>
<dbReference type="Proteomes" id="UP001501410">
    <property type="component" value="Unassembled WGS sequence"/>
</dbReference>
<dbReference type="EC" id="2.7.4.25" evidence="8"/>
<name>A0ABP8MPS3_9BACT</name>
<keyword evidence="11" id="KW-1185">Reference proteome</keyword>
<evidence type="ECO:0000256" key="8">
    <source>
        <dbReference type="HAMAP-Rule" id="MF_00238"/>
    </source>
</evidence>
<dbReference type="SUPFAM" id="SSF52540">
    <property type="entry name" value="P-loop containing nucleoside triphosphate hydrolases"/>
    <property type="match status" value="1"/>
</dbReference>
<dbReference type="InterPro" id="IPR027417">
    <property type="entry name" value="P-loop_NTPase"/>
</dbReference>
<dbReference type="PANTHER" id="PTHR21299:SF2">
    <property type="entry name" value="CYTIDYLATE KINASE"/>
    <property type="match status" value="1"/>
</dbReference>
<dbReference type="Pfam" id="PF02224">
    <property type="entry name" value="Cytidylate_kin"/>
    <property type="match status" value="1"/>
</dbReference>
<evidence type="ECO:0000256" key="1">
    <source>
        <dbReference type="ARBA" id="ARBA00009427"/>
    </source>
</evidence>
<comment type="subcellular location">
    <subcellularLocation>
        <location evidence="8">Cytoplasm</location>
    </subcellularLocation>
</comment>
<evidence type="ECO:0000256" key="3">
    <source>
        <dbReference type="ARBA" id="ARBA00022741"/>
    </source>
</evidence>
<dbReference type="NCBIfam" id="TIGR00017">
    <property type="entry name" value="cmk"/>
    <property type="match status" value="1"/>
</dbReference>
<dbReference type="InterPro" id="IPR011994">
    <property type="entry name" value="Cytidylate_kinase_dom"/>
</dbReference>
<evidence type="ECO:0000256" key="5">
    <source>
        <dbReference type="ARBA" id="ARBA00022840"/>
    </source>
</evidence>
<keyword evidence="5 8" id="KW-0067">ATP-binding</keyword>
<gene>
    <name evidence="8 10" type="primary">cmk</name>
    <name evidence="10" type="ORF">GCM10023092_14940</name>
</gene>
<keyword evidence="3 8" id="KW-0547">Nucleotide-binding</keyword>
<dbReference type="GO" id="GO:0016301">
    <property type="term" value="F:kinase activity"/>
    <property type="evidence" value="ECO:0007669"/>
    <property type="project" value="UniProtKB-KW"/>
</dbReference>
<protein>
    <recommendedName>
        <fullName evidence="8">Cytidylate kinase</fullName>
        <shortName evidence="8">CK</shortName>
        <ecNumber evidence="8">2.7.4.25</ecNumber>
    </recommendedName>
    <alternativeName>
        <fullName evidence="8">Cytidine monophosphate kinase</fullName>
        <shortName evidence="8">CMP kinase</shortName>
    </alternativeName>
</protein>
<proteinExistence type="inferred from homology"/>
<organism evidence="10 11">
    <name type="scientific">Rurimicrobium arvi</name>
    <dbReference type="NCBI Taxonomy" id="2049916"/>
    <lineage>
        <taxon>Bacteria</taxon>
        <taxon>Pseudomonadati</taxon>
        <taxon>Bacteroidota</taxon>
        <taxon>Chitinophagia</taxon>
        <taxon>Chitinophagales</taxon>
        <taxon>Chitinophagaceae</taxon>
        <taxon>Rurimicrobium</taxon>
    </lineage>
</organism>
<dbReference type="Gene3D" id="3.40.50.300">
    <property type="entry name" value="P-loop containing nucleotide triphosphate hydrolases"/>
    <property type="match status" value="1"/>
</dbReference>
<keyword evidence="8" id="KW-0963">Cytoplasm</keyword>
<feature type="domain" description="Cytidylate kinase" evidence="9">
    <location>
        <begin position="5"/>
        <end position="215"/>
    </location>
</feature>
<comment type="catalytic activity">
    <reaction evidence="6 8">
        <text>dCMP + ATP = dCDP + ADP</text>
        <dbReference type="Rhea" id="RHEA:25094"/>
        <dbReference type="ChEBI" id="CHEBI:30616"/>
        <dbReference type="ChEBI" id="CHEBI:57566"/>
        <dbReference type="ChEBI" id="CHEBI:58593"/>
        <dbReference type="ChEBI" id="CHEBI:456216"/>
        <dbReference type="EC" id="2.7.4.25"/>
    </reaction>
</comment>
<evidence type="ECO:0000256" key="2">
    <source>
        <dbReference type="ARBA" id="ARBA00022679"/>
    </source>
</evidence>
<dbReference type="RefSeq" id="WP_344824793.1">
    <property type="nucleotide sequence ID" value="NZ_BAABEZ010000022.1"/>
</dbReference>
<comment type="catalytic activity">
    <reaction evidence="7 8">
        <text>CMP + ATP = CDP + ADP</text>
        <dbReference type="Rhea" id="RHEA:11600"/>
        <dbReference type="ChEBI" id="CHEBI:30616"/>
        <dbReference type="ChEBI" id="CHEBI:58069"/>
        <dbReference type="ChEBI" id="CHEBI:60377"/>
        <dbReference type="ChEBI" id="CHEBI:456216"/>
        <dbReference type="EC" id="2.7.4.25"/>
    </reaction>
</comment>
<evidence type="ECO:0000256" key="7">
    <source>
        <dbReference type="ARBA" id="ARBA00048478"/>
    </source>
</evidence>
<dbReference type="HAMAP" id="MF_00238">
    <property type="entry name" value="Cytidyl_kinase_type1"/>
    <property type="match status" value="1"/>
</dbReference>
<sequence length="226" mass="25238">MRINIAIDGYSSCGKSTMARELARELGYTFIDSGAMYRAITLYFLRHKVALDDATAVAAALSNIQLRFERTPGREQSHICLNGEDVSEEIREMHVAGQVSAVAAIPAVRHFAVAQQQEIGREKGVVMDGRDIGTVVFPDAALKIFVTADIQVRVQRRYEELRAKEPGITMEEVRANLEARDHIDTTRAESPLRRAADAVLLDNSRLSREQQLMLVLSWAREKTGIQ</sequence>
<dbReference type="InterPro" id="IPR003136">
    <property type="entry name" value="Cytidylate_kin"/>
</dbReference>
<accession>A0ABP8MPS3</accession>
<dbReference type="PANTHER" id="PTHR21299">
    <property type="entry name" value="CYTIDYLATE KINASE/PANTOATE-BETA-ALANINE LIGASE"/>
    <property type="match status" value="1"/>
</dbReference>
<evidence type="ECO:0000256" key="4">
    <source>
        <dbReference type="ARBA" id="ARBA00022777"/>
    </source>
</evidence>
<dbReference type="EMBL" id="BAABEZ010000022">
    <property type="protein sequence ID" value="GAA4453879.1"/>
    <property type="molecule type" value="Genomic_DNA"/>
</dbReference>
<evidence type="ECO:0000259" key="9">
    <source>
        <dbReference type="Pfam" id="PF02224"/>
    </source>
</evidence>
<keyword evidence="4 8" id="KW-0418">Kinase</keyword>
<evidence type="ECO:0000256" key="6">
    <source>
        <dbReference type="ARBA" id="ARBA00047615"/>
    </source>
</evidence>